<dbReference type="EMBL" id="JAADYS010001487">
    <property type="protein sequence ID" value="KAF4462736.1"/>
    <property type="molecule type" value="Genomic_DNA"/>
</dbReference>
<evidence type="ECO:0000256" key="1">
    <source>
        <dbReference type="SAM" id="SignalP"/>
    </source>
</evidence>
<accession>A0A8H4PB12</accession>
<comment type="caution">
    <text evidence="2">The sequence shown here is derived from an EMBL/GenBank/DDBJ whole genome shotgun (WGS) entry which is preliminary data.</text>
</comment>
<name>A0A8H4PB12_9HYPO</name>
<dbReference type="Proteomes" id="UP000554235">
    <property type="component" value="Unassembled WGS sequence"/>
</dbReference>
<dbReference type="OrthoDB" id="4831122at2759"/>
<evidence type="ECO:0000313" key="3">
    <source>
        <dbReference type="Proteomes" id="UP000554235"/>
    </source>
</evidence>
<keyword evidence="3" id="KW-1185">Reference proteome</keyword>
<evidence type="ECO:0008006" key="4">
    <source>
        <dbReference type="Google" id="ProtNLM"/>
    </source>
</evidence>
<proteinExistence type="predicted"/>
<dbReference type="AlphaFoldDB" id="A0A8H4PB12"/>
<protein>
    <recommendedName>
        <fullName evidence="4">Celp0028 effector like protein</fullName>
    </recommendedName>
</protein>
<reference evidence="2 3" key="1">
    <citation type="submission" date="2020-01" db="EMBL/GenBank/DDBJ databases">
        <title>Identification and distribution of gene clusters putatively required for synthesis of sphingolipid metabolism inhibitors in phylogenetically diverse species of the filamentous fungus Fusarium.</title>
        <authorList>
            <person name="Kim H.-S."/>
            <person name="Busman M."/>
            <person name="Brown D.W."/>
            <person name="Divon H."/>
            <person name="Uhlig S."/>
            <person name="Proctor R.H."/>
        </authorList>
    </citation>
    <scope>NUCLEOTIDE SEQUENCE [LARGE SCALE GENOMIC DNA]</scope>
    <source>
        <strain evidence="2 3">NRRL 20459</strain>
    </source>
</reference>
<gene>
    <name evidence="2" type="ORF">FALBO_10442</name>
</gene>
<keyword evidence="1" id="KW-0732">Signal</keyword>
<organism evidence="2 3">
    <name type="scientific">Fusarium albosuccineum</name>
    <dbReference type="NCBI Taxonomy" id="1237068"/>
    <lineage>
        <taxon>Eukaryota</taxon>
        <taxon>Fungi</taxon>
        <taxon>Dikarya</taxon>
        <taxon>Ascomycota</taxon>
        <taxon>Pezizomycotina</taxon>
        <taxon>Sordariomycetes</taxon>
        <taxon>Hypocreomycetidae</taxon>
        <taxon>Hypocreales</taxon>
        <taxon>Nectriaceae</taxon>
        <taxon>Fusarium</taxon>
        <taxon>Fusarium decemcellulare species complex</taxon>
    </lineage>
</organism>
<feature type="chain" id="PRO_5034014557" description="Celp0028 effector like protein" evidence="1">
    <location>
        <begin position="19"/>
        <end position="231"/>
    </location>
</feature>
<evidence type="ECO:0000313" key="2">
    <source>
        <dbReference type="EMBL" id="KAF4462736.1"/>
    </source>
</evidence>
<sequence>MVSPVALALFGLLSVSQAAVPRSTILSPDDVIVLAKDGSSQVMKAAEFEALEAAPPLPLNKKQVASSKKARRCEKSTEVQVTSDKEFLDWDVAISPVVSSTGGKATVSVSSGYSISNSVSVGGSYGVSIESILSLSISVDYTESWSSSQEQSLTFEVPDGQHGVIVSQPYVRRVEGNILSGCTDSPDKEGFVSNSYSSRSFGNLNWVDGLLRLCNSTTYPIPYCNGDGAHK</sequence>
<feature type="signal peptide" evidence="1">
    <location>
        <begin position="1"/>
        <end position="18"/>
    </location>
</feature>